<organism evidence="1 2">
    <name type="scientific">Brassica carinata</name>
    <name type="common">Ethiopian mustard</name>
    <name type="synonym">Abyssinian cabbage</name>
    <dbReference type="NCBI Taxonomy" id="52824"/>
    <lineage>
        <taxon>Eukaryota</taxon>
        <taxon>Viridiplantae</taxon>
        <taxon>Streptophyta</taxon>
        <taxon>Embryophyta</taxon>
        <taxon>Tracheophyta</taxon>
        <taxon>Spermatophyta</taxon>
        <taxon>Magnoliopsida</taxon>
        <taxon>eudicotyledons</taxon>
        <taxon>Gunneridae</taxon>
        <taxon>Pentapetalae</taxon>
        <taxon>rosids</taxon>
        <taxon>malvids</taxon>
        <taxon>Brassicales</taxon>
        <taxon>Brassicaceae</taxon>
        <taxon>Brassiceae</taxon>
        <taxon>Brassica</taxon>
    </lineage>
</organism>
<accession>A0A8X7TVV4</accession>
<evidence type="ECO:0000313" key="1">
    <source>
        <dbReference type="EMBL" id="KAG2256292.1"/>
    </source>
</evidence>
<protein>
    <submittedName>
        <fullName evidence="1">Uncharacterized protein</fullName>
    </submittedName>
</protein>
<keyword evidence="2" id="KW-1185">Reference proteome</keyword>
<dbReference type="EMBL" id="JAAMPC010000015">
    <property type="protein sequence ID" value="KAG2256292.1"/>
    <property type="molecule type" value="Genomic_DNA"/>
</dbReference>
<gene>
    <name evidence="1" type="ORF">Bca52824_075586</name>
</gene>
<evidence type="ECO:0000313" key="2">
    <source>
        <dbReference type="Proteomes" id="UP000886595"/>
    </source>
</evidence>
<comment type="caution">
    <text evidence="1">The sequence shown here is derived from an EMBL/GenBank/DDBJ whole genome shotgun (WGS) entry which is preliminary data.</text>
</comment>
<reference evidence="1 2" key="1">
    <citation type="submission" date="2020-02" db="EMBL/GenBank/DDBJ databases">
        <authorList>
            <person name="Ma Q."/>
            <person name="Huang Y."/>
            <person name="Song X."/>
            <person name="Pei D."/>
        </authorList>
    </citation>
    <scope>NUCLEOTIDE SEQUENCE [LARGE SCALE GENOMIC DNA]</scope>
    <source>
        <strain evidence="1">Sxm20200214</strain>
        <tissue evidence="1">Leaf</tissue>
    </source>
</reference>
<sequence>MDSQHDRFDSLEDLLDVMAVGNPSCREHWMKDGWRFDKGLPNLPVKTHDPSVAATYFDNVIP</sequence>
<proteinExistence type="predicted"/>
<dbReference type="AlphaFoldDB" id="A0A8X7TVV4"/>
<name>A0A8X7TVV4_BRACI</name>
<dbReference type="Proteomes" id="UP000886595">
    <property type="component" value="Unassembled WGS sequence"/>
</dbReference>